<reference evidence="1" key="1">
    <citation type="submission" date="2021-06" db="EMBL/GenBank/DDBJ databases">
        <authorList>
            <person name="Kallberg Y."/>
            <person name="Tangrot J."/>
            <person name="Rosling A."/>
        </authorList>
    </citation>
    <scope>NUCLEOTIDE SEQUENCE</scope>
    <source>
        <strain evidence="1">CL356</strain>
    </source>
</reference>
<keyword evidence="2" id="KW-1185">Reference proteome</keyword>
<proteinExistence type="predicted"/>
<evidence type="ECO:0000313" key="1">
    <source>
        <dbReference type="EMBL" id="CAG8699802.1"/>
    </source>
</evidence>
<dbReference type="Proteomes" id="UP000789525">
    <property type="component" value="Unassembled WGS sequence"/>
</dbReference>
<organism evidence="1 2">
    <name type="scientific">Acaulospora colombiana</name>
    <dbReference type="NCBI Taxonomy" id="27376"/>
    <lineage>
        <taxon>Eukaryota</taxon>
        <taxon>Fungi</taxon>
        <taxon>Fungi incertae sedis</taxon>
        <taxon>Mucoromycota</taxon>
        <taxon>Glomeromycotina</taxon>
        <taxon>Glomeromycetes</taxon>
        <taxon>Diversisporales</taxon>
        <taxon>Acaulosporaceae</taxon>
        <taxon>Acaulospora</taxon>
    </lineage>
</organism>
<sequence length="168" mass="18818">MAQNGDAESGVPDEWMYIMLIGDPAVGKASITRRYIDGAPPPPSDDMESFRVCNGAFFLPLDSSPIHPNGQRRRQPCKRVRVNWGDRMPEMVLMKFFFNEVPGSYTFPRDHEYWSEQFSSPTEKLIESPVAPISTALFFGEAMDAARQIGAIDALTARRADGYLLVRG</sequence>
<comment type="caution">
    <text evidence="1">The sequence shown here is derived from an EMBL/GenBank/DDBJ whole genome shotgun (WGS) entry which is preliminary data.</text>
</comment>
<name>A0ACA9PA69_9GLOM</name>
<feature type="non-terminal residue" evidence="1">
    <location>
        <position position="168"/>
    </location>
</feature>
<protein>
    <submittedName>
        <fullName evidence="1">15288_t:CDS:1</fullName>
    </submittedName>
</protein>
<accession>A0ACA9PA69</accession>
<dbReference type="EMBL" id="CAJVPT010031992">
    <property type="protein sequence ID" value="CAG8699802.1"/>
    <property type="molecule type" value="Genomic_DNA"/>
</dbReference>
<evidence type="ECO:0000313" key="2">
    <source>
        <dbReference type="Proteomes" id="UP000789525"/>
    </source>
</evidence>
<gene>
    <name evidence="1" type="ORF">ACOLOM_LOCUS10189</name>
</gene>